<evidence type="ECO:0000256" key="6">
    <source>
        <dbReference type="ARBA" id="ARBA00023239"/>
    </source>
</evidence>
<comment type="catalytic activity">
    <reaction evidence="8 13">
        <text>2 5-aminolevulinate = porphobilinogen + 2 H2O + H(+)</text>
        <dbReference type="Rhea" id="RHEA:24064"/>
        <dbReference type="ChEBI" id="CHEBI:15377"/>
        <dbReference type="ChEBI" id="CHEBI:15378"/>
        <dbReference type="ChEBI" id="CHEBI:58126"/>
        <dbReference type="ChEBI" id="CHEBI:356416"/>
        <dbReference type="EC" id="4.2.1.24"/>
    </reaction>
</comment>
<evidence type="ECO:0000313" key="16">
    <source>
        <dbReference type="Proteomes" id="UP000192050"/>
    </source>
</evidence>
<dbReference type="InterPro" id="IPR013785">
    <property type="entry name" value="Aldolase_TIM"/>
</dbReference>
<accession>A0A1V0N4Z5</accession>
<dbReference type="Gene3D" id="3.20.20.70">
    <property type="entry name" value="Aldolase class I"/>
    <property type="match status" value="1"/>
</dbReference>
<dbReference type="Proteomes" id="UP000192050">
    <property type="component" value="Chromosome"/>
</dbReference>
<keyword evidence="11" id="KW-0862">Zinc</keyword>
<dbReference type="RefSeq" id="WP_081142828.1">
    <property type="nucleotide sequence ID" value="NZ_CP015363.1"/>
</dbReference>
<dbReference type="PANTHER" id="PTHR11458:SF0">
    <property type="entry name" value="DELTA-AMINOLEVULINIC ACID DEHYDRATASE"/>
    <property type="match status" value="1"/>
</dbReference>
<dbReference type="EC" id="4.2.1.24" evidence="3 13"/>
<dbReference type="GO" id="GO:0005829">
    <property type="term" value="C:cytosol"/>
    <property type="evidence" value="ECO:0007669"/>
    <property type="project" value="TreeGrafter"/>
</dbReference>
<keyword evidence="16" id="KW-1185">Reference proteome</keyword>
<dbReference type="PIRSF" id="PIRSF001415">
    <property type="entry name" value="Porphbilin_synth"/>
    <property type="match status" value="1"/>
</dbReference>
<feature type="active site" description="Schiff-base intermediate with substrate" evidence="9">
    <location>
        <position position="193"/>
    </location>
</feature>
<dbReference type="UniPathway" id="UPA00251">
    <property type="reaction ID" value="UER00318"/>
</dbReference>
<dbReference type="PROSITE" id="PS00169">
    <property type="entry name" value="D_ALA_DEHYDRATASE"/>
    <property type="match status" value="1"/>
</dbReference>
<evidence type="ECO:0000256" key="11">
    <source>
        <dbReference type="PIRSR" id="PIRSR001415-3"/>
    </source>
</evidence>
<keyword evidence="6 13" id="KW-0456">Lyase</keyword>
<dbReference type="Pfam" id="PF00490">
    <property type="entry name" value="ALAD"/>
    <property type="match status" value="1"/>
</dbReference>
<gene>
    <name evidence="15" type="ORF">FAD_1345</name>
</gene>
<dbReference type="AlphaFoldDB" id="A0A1V0N4Z5"/>
<dbReference type="SMART" id="SM01004">
    <property type="entry name" value="ALAD"/>
    <property type="match status" value="1"/>
</dbReference>
<reference evidence="15 16" key="1">
    <citation type="submission" date="2011-10" db="EMBL/GenBank/DDBJ databases">
        <title>Metabolic and evolutionary patterns in the extreme acidophile Ferroplasma acidiphilum.</title>
        <authorList>
            <person name="Golyshina O.V."/>
            <person name="Kozyavkin S.A."/>
            <person name="Tatusov R.L."/>
            <person name="Slesarev A.I."/>
            <person name="Golyshin P.N."/>
        </authorList>
    </citation>
    <scope>NUCLEOTIDE SEQUENCE [LARGE SCALE GENOMIC DNA]</scope>
    <source>
        <strain evidence="16">Y</strain>
    </source>
</reference>
<dbReference type="KEGG" id="fai:FAD_1345"/>
<sequence>MFPVERMRRYRLNSNLRDIFSETKINSDKLIMPVFVDETEKSKTAIKSMPGIYRYSLNEYEKYIGHLEDIGVKNIIIFGIPKHKDSSGTSSYDHDGIVQKAIRSAKLNTKLNVIADLCLCEYTDTGHCGVISNGYVDNDKTLNIYGKEAISYAEAGVDIVAPSGMMDGQVGVIRKAMDSNGYVNTMIMAYSSKFASNLYGPFRDAADSTPQFGDRKSYQMDYRNGDEAMREIDLDVKEGADIIMVKPALFYLDMIYRAKQLYKMPLATYMVSGEYSMVKNAVLSGALAADTVNEALISLFRAGSDLAITYFAEDYIANHGKA</sequence>
<evidence type="ECO:0000256" key="3">
    <source>
        <dbReference type="ARBA" id="ARBA00012053"/>
    </source>
</evidence>
<evidence type="ECO:0000256" key="14">
    <source>
        <dbReference type="RuleBase" id="RU004161"/>
    </source>
</evidence>
<evidence type="ECO:0000256" key="13">
    <source>
        <dbReference type="RuleBase" id="RU000515"/>
    </source>
</evidence>
<evidence type="ECO:0000256" key="8">
    <source>
        <dbReference type="ARBA" id="ARBA00047651"/>
    </source>
</evidence>
<feature type="binding site" evidence="10">
    <location>
        <position position="272"/>
    </location>
    <ligand>
        <name>5-aminolevulinate</name>
        <dbReference type="ChEBI" id="CHEBI:356416"/>
        <label>2</label>
    </ligand>
</feature>
<dbReference type="GO" id="GO:0006782">
    <property type="term" value="P:protoporphyrinogen IX biosynthetic process"/>
    <property type="evidence" value="ECO:0007669"/>
    <property type="project" value="UniProtKB-UniPathway"/>
</dbReference>
<evidence type="ECO:0000256" key="1">
    <source>
        <dbReference type="ARBA" id="ARBA00004694"/>
    </source>
</evidence>
<evidence type="ECO:0000313" key="15">
    <source>
        <dbReference type="EMBL" id="ARD85208.1"/>
    </source>
</evidence>
<name>A0A1V0N4Z5_9ARCH</name>
<protein>
    <recommendedName>
        <fullName evidence="4 13">Delta-aminolevulinic acid dehydratase</fullName>
        <ecNumber evidence="3 13">4.2.1.24</ecNumber>
    </recommendedName>
</protein>
<dbReference type="FunFam" id="3.20.20.70:FF:000019">
    <property type="entry name" value="Delta-aminolevulinic acid dehydratase"/>
    <property type="match status" value="1"/>
</dbReference>
<dbReference type="CDD" id="cd00384">
    <property type="entry name" value="ALAD_PBGS"/>
    <property type="match status" value="1"/>
</dbReference>
<dbReference type="STRING" id="74969.FAD_1345"/>
<proteinExistence type="inferred from homology"/>
<evidence type="ECO:0000256" key="2">
    <source>
        <dbReference type="ARBA" id="ARBA00008055"/>
    </source>
</evidence>
<keyword evidence="12" id="KW-0460">Magnesium</keyword>
<dbReference type="NCBIfam" id="NF006762">
    <property type="entry name" value="PRK09283.1"/>
    <property type="match status" value="1"/>
</dbReference>
<dbReference type="SUPFAM" id="SSF51569">
    <property type="entry name" value="Aldolase"/>
    <property type="match status" value="1"/>
</dbReference>
<evidence type="ECO:0000256" key="5">
    <source>
        <dbReference type="ARBA" id="ARBA00023133"/>
    </source>
</evidence>
<feature type="binding site" evidence="12">
    <location>
        <position position="231"/>
    </location>
    <ligand>
        <name>Mg(2+)</name>
        <dbReference type="ChEBI" id="CHEBI:18420"/>
    </ligand>
</feature>
<feature type="binding site" evidence="10">
    <location>
        <position position="215"/>
    </location>
    <ligand>
        <name>5-aminolevulinate</name>
        <dbReference type="ChEBI" id="CHEBI:356416"/>
        <label>1</label>
    </ligand>
</feature>
<evidence type="ECO:0000256" key="10">
    <source>
        <dbReference type="PIRSR" id="PIRSR001415-2"/>
    </source>
</evidence>
<dbReference type="PANTHER" id="PTHR11458">
    <property type="entry name" value="DELTA-AMINOLEVULINIC ACID DEHYDRATASE"/>
    <property type="match status" value="1"/>
</dbReference>
<evidence type="ECO:0000256" key="4">
    <source>
        <dbReference type="ARBA" id="ARBA00020771"/>
    </source>
</evidence>
<feature type="binding site" evidence="10">
    <location>
        <position position="203"/>
    </location>
    <ligand>
        <name>5-aminolevulinate</name>
        <dbReference type="ChEBI" id="CHEBI:356416"/>
        <label>1</label>
    </ligand>
</feature>
<dbReference type="OrthoDB" id="8493at2157"/>
<keyword evidence="5" id="KW-0350">Heme biosynthesis</keyword>
<feature type="binding site" evidence="11">
    <location>
        <position position="128"/>
    </location>
    <ligand>
        <name>Zn(2+)</name>
        <dbReference type="ChEBI" id="CHEBI:29105"/>
        <note>catalytic</note>
    </ligand>
</feature>
<feature type="binding site" evidence="11">
    <location>
        <position position="118"/>
    </location>
    <ligand>
        <name>Zn(2+)</name>
        <dbReference type="ChEBI" id="CHEBI:29105"/>
        <note>catalytic</note>
    </ligand>
</feature>
<dbReference type="InterPro" id="IPR001731">
    <property type="entry name" value="ALAD"/>
</dbReference>
<dbReference type="GO" id="GO:0004655">
    <property type="term" value="F:porphobilinogen synthase activity"/>
    <property type="evidence" value="ECO:0007669"/>
    <property type="project" value="UniProtKB-EC"/>
</dbReference>
<keyword evidence="7 13" id="KW-0627">Porphyrin biosynthesis</keyword>
<comment type="pathway">
    <text evidence="1">Porphyrin-containing compound metabolism; protoporphyrin-IX biosynthesis; coproporphyrinogen-III from 5-aminolevulinate: step 1/4.</text>
</comment>
<dbReference type="InterPro" id="IPR030656">
    <property type="entry name" value="ALAD_AS"/>
</dbReference>
<dbReference type="EMBL" id="CP015363">
    <property type="protein sequence ID" value="ARD85208.1"/>
    <property type="molecule type" value="Genomic_DNA"/>
</dbReference>
<evidence type="ECO:0000256" key="12">
    <source>
        <dbReference type="PIRSR" id="PIRSR001415-5"/>
    </source>
</evidence>
<evidence type="ECO:0000256" key="9">
    <source>
        <dbReference type="PIRSR" id="PIRSR001415-1"/>
    </source>
</evidence>
<dbReference type="PRINTS" id="PR00144">
    <property type="entry name" value="DALDHYDRTASE"/>
</dbReference>
<dbReference type="GO" id="GO:0008270">
    <property type="term" value="F:zinc ion binding"/>
    <property type="evidence" value="ECO:0007669"/>
    <property type="project" value="TreeGrafter"/>
</dbReference>
<keyword evidence="11" id="KW-0479">Metal-binding</keyword>
<comment type="subunit">
    <text evidence="13">Homooctamer.</text>
</comment>
<dbReference type="GeneID" id="84217957"/>
<evidence type="ECO:0000256" key="7">
    <source>
        <dbReference type="ARBA" id="ARBA00023244"/>
    </source>
</evidence>
<feature type="binding site" evidence="10">
    <location>
        <position position="310"/>
    </location>
    <ligand>
        <name>5-aminolevulinate</name>
        <dbReference type="ChEBI" id="CHEBI:356416"/>
        <label>2</label>
    </ligand>
</feature>
<organism evidence="15 16">
    <name type="scientific">Ferroplasma acidiphilum</name>
    <dbReference type="NCBI Taxonomy" id="74969"/>
    <lineage>
        <taxon>Archaea</taxon>
        <taxon>Methanobacteriati</taxon>
        <taxon>Thermoplasmatota</taxon>
        <taxon>Thermoplasmata</taxon>
        <taxon>Thermoplasmatales</taxon>
        <taxon>Ferroplasmaceae</taxon>
        <taxon>Ferroplasma</taxon>
    </lineage>
</organism>
<feature type="active site" description="Schiff-base intermediate with substrate" evidence="9">
    <location>
        <position position="246"/>
    </location>
</feature>
<comment type="similarity">
    <text evidence="2 14">Belongs to the ALAD family.</text>
</comment>
<feature type="binding site" evidence="11">
    <location>
        <position position="120"/>
    </location>
    <ligand>
        <name>Zn(2+)</name>
        <dbReference type="ChEBI" id="CHEBI:29105"/>
        <note>catalytic</note>
    </ligand>
</feature>